<dbReference type="AlphaFoldDB" id="A0AA39QGE7"/>
<name>A0AA39QGE7_9AGAR</name>
<organism evidence="2 3">
    <name type="scientific">Armillaria luteobubalina</name>
    <dbReference type="NCBI Taxonomy" id="153913"/>
    <lineage>
        <taxon>Eukaryota</taxon>
        <taxon>Fungi</taxon>
        <taxon>Dikarya</taxon>
        <taxon>Basidiomycota</taxon>
        <taxon>Agaricomycotina</taxon>
        <taxon>Agaricomycetes</taxon>
        <taxon>Agaricomycetidae</taxon>
        <taxon>Agaricales</taxon>
        <taxon>Marasmiineae</taxon>
        <taxon>Physalacriaceae</taxon>
        <taxon>Armillaria</taxon>
    </lineage>
</organism>
<gene>
    <name evidence="2" type="ORF">EDD18DRAFT_1065080</name>
</gene>
<comment type="caution">
    <text evidence="2">The sequence shown here is derived from an EMBL/GenBank/DDBJ whole genome shotgun (WGS) entry which is preliminary data.</text>
</comment>
<evidence type="ECO:0000313" key="2">
    <source>
        <dbReference type="EMBL" id="KAK0501946.1"/>
    </source>
</evidence>
<feature type="domain" description="Helitron helicase-like" evidence="1">
    <location>
        <begin position="2"/>
        <end position="46"/>
    </location>
</feature>
<dbReference type="InterPro" id="IPR025476">
    <property type="entry name" value="Helitron_helicase-like"/>
</dbReference>
<proteinExistence type="predicted"/>
<keyword evidence="3" id="KW-1185">Reference proteome</keyword>
<dbReference type="EMBL" id="JAUEPU010000005">
    <property type="protein sequence ID" value="KAK0501946.1"/>
    <property type="molecule type" value="Genomic_DNA"/>
</dbReference>
<accession>A0AA39QGE7</accession>
<reference evidence="2" key="1">
    <citation type="submission" date="2023-06" db="EMBL/GenBank/DDBJ databases">
        <authorList>
            <consortium name="Lawrence Berkeley National Laboratory"/>
            <person name="Ahrendt S."/>
            <person name="Sahu N."/>
            <person name="Indic B."/>
            <person name="Wong-Bajracharya J."/>
            <person name="Merenyi Z."/>
            <person name="Ke H.-M."/>
            <person name="Monk M."/>
            <person name="Kocsube S."/>
            <person name="Drula E."/>
            <person name="Lipzen A."/>
            <person name="Balint B."/>
            <person name="Henrissat B."/>
            <person name="Andreopoulos B."/>
            <person name="Martin F.M."/>
            <person name="Harder C.B."/>
            <person name="Rigling D."/>
            <person name="Ford K.L."/>
            <person name="Foster G.D."/>
            <person name="Pangilinan J."/>
            <person name="Papanicolaou A."/>
            <person name="Barry K."/>
            <person name="LaButti K."/>
            <person name="Viragh M."/>
            <person name="Koriabine M."/>
            <person name="Yan M."/>
            <person name="Riley R."/>
            <person name="Champramary S."/>
            <person name="Plett K.L."/>
            <person name="Tsai I.J."/>
            <person name="Slot J."/>
            <person name="Sipos G."/>
            <person name="Plett J."/>
            <person name="Nagy L.G."/>
            <person name="Grigoriev I.V."/>
        </authorList>
    </citation>
    <scope>NUCLEOTIDE SEQUENCE</scope>
    <source>
        <strain evidence="2">HWK02</strain>
    </source>
</reference>
<sequence>MCKLFIEEVLGCSASNCRKGLYGDTNAYYGTVEQQGRLTLHLHMLIWIKGVMSPQDVRDNILDPKSNFQKRMVEWLEGCHMGELFNSLQSEVQAQVENKKTKPGYVDPTKILPVAPPNECTVQLAHENCPMCNDTQTWHQTYQEMVDDLIVRSNVHNCEKYINKDRSTNKNKTYTGCKENKYNKCKARFPRPTFTETQVDPESGAVRLKKGEPWINTFTVALTYVMRCNTDVTNLSSGMAIKAVILYVSNYITKTPLKTHMIFEVIRDMFDKSTEMLASPISNQEKARRQAML</sequence>
<evidence type="ECO:0000313" key="3">
    <source>
        <dbReference type="Proteomes" id="UP001175228"/>
    </source>
</evidence>
<dbReference type="Pfam" id="PF14214">
    <property type="entry name" value="Helitron_like_N"/>
    <property type="match status" value="1"/>
</dbReference>
<evidence type="ECO:0000259" key="1">
    <source>
        <dbReference type="Pfam" id="PF14214"/>
    </source>
</evidence>
<protein>
    <recommendedName>
        <fullName evidence="1">Helitron helicase-like domain-containing protein</fullName>
    </recommendedName>
</protein>
<dbReference type="Proteomes" id="UP001175228">
    <property type="component" value="Unassembled WGS sequence"/>
</dbReference>